<comment type="similarity">
    <text evidence="2">Belongs to the EamA transporter family.</text>
</comment>
<evidence type="ECO:0000256" key="3">
    <source>
        <dbReference type="ARBA" id="ARBA00022692"/>
    </source>
</evidence>
<keyword evidence="4 6" id="KW-1133">Transmembrane helix</keyword>
<accession>A0A2W4XVU5</accession>
<evidence type="ECO:0000256" key="5">
    <source>
        <dbReference type="ARBA" id="ARBA00023136"/>
    </source>
</evidence>
<feature type="transmembrane region" description="Helical" evidence="6">
    <location>
        <begin position="154"/>
        <end position="176"/>
    </location>
</feature>
<feature type="transmembrane region" description="Helical" evidence="6">
    <location>
        <begin position="96"/>
        <end position="117"/>
    </location>
</feature>
<gene>
    <name evidence="8" type="ORF">DCF15_00245</name>
</gene>
<dbReference type="PANTHER" id="PTHR32322">
    <property type="entry name" value="INNER MEMBRANE TRANSPORTER"/>
    <property type="match status" value="1"/>
</dbReference>
<dbReference type="SUPFAM" id="SSF103481">
    <property type="entry name" value="Multidrug resistance efflux transporter EmrE"/>
    <property type="match status" value="2"/>
</dbReference>
<name>A0A2W4XVU5_9CYAN</name>
<comment type="caution">
    <text evidence="8">The sequence shown here is derived from an EMBL/GenBank/DDBJ whole genome shotgun (WGS) entry which is preliminary data.</text>
</comment>
<proteinExistence type="inferred from homology"/>
<evidence type="ECO:0000256" key="1">
    <source>
        <dbReference type="ARBA" id="ARBA00004141"/>
    </source>
</evidence>
<keyword evidence="3 6" id="KW-0812">Transmembrane</keyword>
<feature type="transmembrane region" description="Helical" evidence="6">
    <location>
        <begin position="33"/>
        <end position="56"/>
    </location>
</feature>
<dbReference type="PANTHER" id="PTHR32322:SF9">
    <property type="entry name" value="AMINO-ACID METABOLITE EFFLUX PUMP-RELATED"/>
    <property type="match status" value="1"/>
</dbReference>
<organism evidence="8 9">
    <name type="scientific">Phormidesmis priestleyi</name>
    <dbReference type="NCBI Taxonomy" id="268141"/>
    <lineage>
        <taxon>Bacteria</taxon>
        <taxon>Bacillati</taxon>
        <taxon>Cyanobacteriota</taxon>
        <taxon>Cyanophyceae</taxon>
        <taxon>Leptolyngbyales</taxon>
        <taxon>Leptolyngbyaceae</taxon>
        <taxon>Phormidesmis</taxon>
    </lineage>
</organism>
<sequence>MSLRQWLWLGLLSCCWGSAFIFMEIALPMFSPIALVTGRLAVATVVMGGILCAQASQRALLRSLPLSVWLRCGGLSIINNLLPFGLVSWAQQHISANLASILIASAPIFTVVMAVFLLGEPLTFLRSLGIALGFAGVVVLIGPEVLNGLNLEGFGELAALVAAISYAASGFIGARFKKTPPQIVSTLTVAVGTAIILPFTLLSGLSGVDNSSLVTGWQWSSVLALLALGIIPTAIAYFIYFRMLGEVGVLSTSLVSFLVPLSVLILSAVFLHEHVDALTFVGMSLILGGLAVLDGRLLKKATGIV</sequence>
<dbReference type="Pfam" id="PF00892">
    <property type="entry name" value="EamA"/>
    <property type="match status" value="2"/>
</dbReference>
<evidence type="ECO:0000256" key="4">
    <source>
        <dbReference type="ARBA" id="ARBA00022989"/>
    </source>
</evidence>
<feature type="transmembrane region" description="Helical" evidence="6">
    <location>
        <begin position="124"/>
        <end position="142"/>
    </location>
</feature>
<feature type="transmembrane region" description="Helical" evidence="6">
    <location>
        <begin position="7"/>
        <end position="27"/>
    </location>
</feature>
<feature type="transmembrane region" description="Helical" evidence="6">
    <location>
        <begin position="277"/>
        <end position="298"/>
    </location>
</feature>
<evidence type="ECO:0000313" key="8">
    <source>
        <dbReference type="EMBL" id="PZO61366.1"/>
    </source>
</evidence>
<feature type="transmembrane region" description="Helical" evidence="6">
    <location>
        <begin position="183"/>
        <end position="205"/>
    </location>
</feature>
<evidence type="ECO:0000313" key="9">
    <source>
        <dbReference type="Proteomes" id="UP000249794"/>
    </source>
</evidence>
<reference evidence="8 9" key="2">
    <citation type="submission" date="2018-06" db="EMBL/GenBank/DDBJ databases">
        <title>Metagenomic assembly of (sub)arctic Cyanobacteria and their associated microbiome from non-axenic cultures.</title>
        <authorList>
            <person name="Baurain D."/>
        </authorList>
    </citation>
    <scope>NUCLEOTIDE SEQUENCE [LARGE SCALE GENOMIC DNA]</scope>
    <source>
        <strain evidence="8">ULC027bin1</strain>
    </source>
</reference>
<dbReference type="InterPro" id="IPR000620">
    <property type="entry name" value="EamA_dom"/>
</dbReference>
<evidence type="ECO:0000256" key="2">
    <source>
        <dbReference type="ARBA" id="ARBA00007362"/>
    </source>
</evidence>
<protein>
    <recommendedName>
        <fullName evidence="7">EamA domain-containing protein</fullName>
    </recommendedName>
</protein>
<comment type="subcellular location">
    <subcellularLocation>
        <location evidence="1">Membrane</location>
        <topology evidence="1">Multi-pass membrane protein</topology>
    </subcellularLocation>
</comment>
<dbReference type="InterPro" id="IPR050638">
    <property type="entry name" value="AA-Vitamin_Transporters"/>
</dbReference>
<feature type="domain" description="EamA" evidence="7">
    <location>
        <begin position="7"/>
        <end position="141"/>
    </location>
</feature>
<feature type="transmembrane region" description="Helical" evidence="6">
    <location>
        <begin position="68"/>
        <end position="90"/>
    </location>
</feature>
<evidence type="ECO:0000256" key="6">
    <source>
        <dbReference type="SAM" id="Phobius"/>
    </source>
</evidence>
<keyword evidence="5 6" id="KW-0472">Membrane</keyword>
<dbReference type="InterPro" id="IPR037185">
    <property type="entry name" value="EmrE-like"/>
</dbReference>
<dbReference type="EMBL" id="QBMP01000001">
    <property type="protein sequence ID" value="PZO61366.1"/>
    <property type="molecule type" value="Genomic_DNA"/>
</dbReference>
<evidence type="ECO:0000259" key="7">
    <source>
        <dbReference type="Pfam" id="PF00892"/>
    </source>
</evidence>
<dbReference type="GO" id="GO:0016020">
    <property type="term" value="C:membrane"/>
    <property type="evidence" value="ECO:0007669"/>
    <property type="project" value="UniProtKB-SubCell"/>
</dbReference>
<feature type="transmembrane region" description="Helical" evidence="6">
    <location>
        <begin position="217"/>
        <end position="240"/>
    </location>
</feature>
<dbReference type="AlphaFoldDB" id="A0A2W4XVU5"/>
<feature type="transmembrane region" description="Helical" evidence="6">
    <location>
        <begin position="247"/>
        <end position="271"/>
    </location>
</feature>
<dbReference type="Proteomes" id="UP000249794">
    <property type="component" value="Unassembled WGS sequence"/>
</dbReference>
<feature type="domain" description="EamA" evidence="7">
    <location>
        <begin position="154"/>
        <end position="292"/>
    </location>
</feature>
<reference evidence="9" key="1">
    <citation type="submission" date="2018-04" db="EMBL/GenBank/DDBJ databases">
        <authorList>
            <person name="Cornet L."/>
        </authorList>
    </citation>
    <scope>NUCLEOTIDE SEQUENCE [LARGE SCALE GENOMIC DNA]</scope>
</reference>